<feature type="non-terminal residue" evidence="1">
    <location>
        <position position="1"/>
    </location>
</feature>
<reference evidence="1" key="1">
    <citation type="submission" date="2022-07" db="EMBL/GenBank/DDBJ databases">
        <title>Phylogenomic reconstructions and comparative analyses of Kickxellomycotina fungi.</title>
        <authorList>
            <person name="Reynolds N.K."/>
            <person name="Stajich J.E."/>
            <person name="Barry K."/>
            <person name="Grigoriev I.V."/>
            <person name="Crous P."/>
            <person name="Smith M.E."/>
        </authorList>
    </citation>
    <scope>NUCLEOTIDE SEQUENCE</scope>
    <source>
        <strain evidence="1">BCRC 34780</strain>
    </source>
</reference>
<sequence>DRETSEYRQRRRARESIGTAGAAGDERRSEGRRRLVALTRRIHEDWDEVSTSLRELRALVAGGGGLPVGTGSQMRATLWLAMLEVRTVAVQGYVSALEQCPSTSAAKIDNDAFRTLAGDVEFRRAVPTEAVVRVLNAVLSAPDRLASDPPRYVQGMNTLLAPFLWVMGESAAFHAFRQFLRNECPLYARPSLPGVHACVQLVDECLAAVDPRLFSHLKRHGAVAKIYAFPAAMTLSASVGPLRQVVRLWDFLLAFGVHMNVVCIVAQLVAMRELLLTTRSPMALLRAWPPLRADAVIRRTREIYDVLPERLRRYIKHHAHDPHLAERLASAPQVADPLSEPAVCTLPSSPRSPFSPFSPRSPAPAALPPPLQQPSLKRDLPLSPDAGAAASACSSSPASRSSSAAGRPRARTFSGMVKRPRTDGRSRTDVQPVGLPVSTLARSPPPYGSIGLGILAPSARADTAPHQQRASSSSGVTRKPRMVRITAAAASPDTRWLPDRKLSADHRDAHH</sequence>
<name>A0ACC1KU13_9FUNG</name>
<accession>A0ACC1KU13</accession>
<keyword evidence="2" id="KW-1185">Reference proteome</keyword>
<dbReference type="EMBL" id="JANBUN010002279">
    <property type="protein sequence ID" value="KAJ2795090.1"/>
    <property type="molecule type" value="Genomic_DNA"/>
</dbReference>
<evidence type="ECO:0000313" key="1">
    <source>
        <dbReference type="EMBL" id="KAJ2795090.1"/>
    </source>
</evidence>
<comment type="caution">
    <text evidence="1">The sequence shown here is derived from an EMBL/GenBank/DDBJ whole genome shotgun (WGS) entry which is preliminary data.</text>
</comment>
<evidence type="ECO:0000313" key="2">
    <source>
        <dbReference type="Proteomes" id="UP001140087"/>
    </source>
</evidence>
<gene>
    <name evidence="1" type="primary">cdc16</name>
    <name evidence="1" type="ORF">H4R21_005255</name>
</gene>
<organism evidence="1 2">
    <name type="scientific">Coemansia helicoidea</name>
    <dbReference type="NCBI Taxonomy" id="1286919"/>
    <lineage>
        <taxon>Eukaryota</taxon>
        <taxon>Fungi</taxon>
        <taxon>Fungi incertae sedis</taxon>
        <taxon>Zoopagomycota</taxon>
        <taxon>Kickxellomycotina</taxon>
        <taxon>Kickxellomycetes</taxon>
        <taxon>Kickxellales</taxon>
        <taxon>Kickxellaceae</taxon>
        <taxon>Coemansia</taxon>
    </lineage>
</organism>
<dbReference type="Proteomes" id="UP001140087">
    <property type="component" value="Unassembled WGS sequence"/>
</dbReference>
<proteinExistence type="predicted"/>
<protein>
    <submittedName>
        <fullName evidence="1">CDC16 protein</fullName>
    </submittedName>
</protein>